<reference evidence="7 8" key="1">
    <citation type="submission" date="2022-05" db="EMBL/GenBank/DDBJ databases">
        <authorList>
            <consortium name="Genoscope - CEA"/>
            <person name="William W."/>
        </authorList>
    </citation>
    <scope>NUCLEOTIDE SEQUENCE [LARGE SCALE GENOMIC DNA]</scope>
</reference>
<keyword evidence="2" id="KW-0479">Metal-binding</keyword>
<feature type="coiled-coil region" evidence="4">
    <location>
        <begin position="262"/>
        <end position="289"/>
    </location>
</feature>
<dbReference type="SMART" id="SM00557">
    <property type="entry name" value="IG_FLMN"/>
    <property type="match status" value="1"/>
</dbReference>
<evidence type="ECO:0000256" key="1">
    <source>
        <dbReference type="ARBA" id="ARBA00022737"/>
    </source>
</evidence>
<dbReference type="InterPro" id="IPR000315">
    <property type="entry name" value="Znf_B-box"/>
</dbReference>
<feature type="coiled-coil region" evidence="4">
    <location>
        <begin position="415"/>
        <end position="461"/>
    </location>
</feature>
<comment type="caution">
    <text evidence="7">The sequence shown here is derived from an EMBL/GenBank/DDBJ whole genome shotgun (WGS) entry which is preliminary data.</text>
</comment>
<evidence type="ECO:0000256" key="4">
    <source>
        <dbReference type="SAM" id="Coils"/>
    </source>
</evidence>
<feature type="coiled-coil region" evidence="4">
    <location>
        <begin position="351"/>
        <end position="382"/>
    </location>
</feature>
<evidence type="ECO:0000256" key="3">
    <source>
        <dbReference type="PROSITE-ProRule" id="PRU00087"/>
    </source>
</evidence>
<keyword evidence="8" id="KW-1185">Reference proteome</keyword>
<dbReference type="PANTHER" id="PTHR24104:SF25">
    <property type="entry name" value="PROTEIN LIN-41"/>
    <property type="match status" value="1"/>
</dbReference>
<feature type="domain" description="Death" evidence="5">
    <location>
        <begin position="241"/>
        <end position="299"/>
    </location>
</feature>
<dbReference type="SUPFAM" id="SSF81296">
    <property type="entry name" value="E set domains"/>
    <property type="match status" value="1"/>
</dbReference>
<dbReference type="InterPro" id="IPR014756">
    <property type="entry name" value="Ig_E-set"/>
</dbReference>
<accession>A0AAU9XGS5</accession>
<dbReference type="InterPro" id="IPR050952">
    <property type="entry name" value="TRIM-NHL_E3_ligases"/>
</dbReference>
<dbReference type="PROSITE" id="PS50017">
    <property type="entry name" value="DEATH_DOMAIN"/>
    <property type="match status" value="1"/>
</dbReference>
<feature type="domain" description="B box-type" evidence="6">
    <location>
        <begin position="311"/>
        <end position="354"/>
    </location>
</feature>
<evidence type="ECO:0000259" key="5">
    <source>
        <dbReference type="PROSITE" id="PS50017"/>
    </source>
</evidence>
<dbReference type="SUPFAM" id="SSF57845">
    <property type="entry name" value="B-box zinc-binding domain"/>
    <property type="match status" value="1"/>
</dbReference>
<keyword evidence="2" id="KW-0862">Zinc</keyword>
<dbReference type="Gene3D" id="3.30.160.60">
    <property type="entry name" value="Classic Zinc Finger"/>
    <property type="match status" value="1"/>
</dbReference>
<keyword evidence="2" id="KW-0863">Zinc-finger</keyword>
<dbReference type="GO" id="GO:0000209">
    <property type="term" value="P:protein polyubiquitination"/>
    <property type="evidence" value="ECO:0007669"/>
    <property type="project" value="TreeGrafter"/>
</dbReference>
<dbReference type="Gene3D" id="2.60.40.10">
    <property type="entry name" value="Immunoglobulins"/>
    <property type="match status" value="1"/>
</dbReference>
<dbReference type="Pfam" id="PF00630">
    <property type="entry name" value="Filamin"/>
    <property type="match status" value="1"/>
</dbReference>
<dbReference type="EMBL" id="CALNXJ010000044">
    <property type="protein sequence ID" value="CAH3148195.1"/>
    <property type="molecule type" value="Genomic_DNA"/>
</dbReference>
<dbReference type="GO" id="GO:0043161">
    <property type="term" value="P:proteasome-mediated ubiquitin-dependent protein catabolic process"/>
    <property type="evidence" value="ECO:0007669"/>
    <property type="project" value="TreeGrafter"/>
</dbReference>
<dbReference type="Gene3D" id="2.120.10.30">
    <property type="entry name" value="TolB, C-terminal domain"/>
    <property type="match status" value="1"/>
</dbReference>
<dbReference type="Pfam" id="PF18738">
    <property type="entry name" value="HEPN_DZIP3"/>
    <property type="match status" value="1"/>
</dbReference>
<organism evidence="7 8">
    <name type="scientific">Pocillopora meandrina</name>
    <dbReference type="NCBI Taxonomy" id="46732"/>
    <lineage>
        <taxon>Eukaryota</taxon>
        <taxon>Metazoa</taxon>
        <taxon>Cnidaria</taxon>
        <taxon>Anthozoa</taxon>
        <taxon>Hexacorallia</taxon>
        <taxon>Scleractinia</taxon>
        <taxon>Astrocoeniina</taxon>
        <taxon>Pocilloporidae</taxon>
        <taxon>Pocillopora</taxon>
    </lineage>
</organism>
<dbReference type="PANTHER" id="PTHR24104">
    <property type="entry name" value="E3 UBIQUITIN-PROTEIN LIGASE NHLRC1-RELATED"/>
    <property type="match status" value="1"/>
</dbReference>
<dbReference type="Pfam" id="PF00643">
    <property type="entry name" value="zf-B_box"/>
    <property type="match status" value="1"/>
</dbReference>
<protein>
    <submittedName>
        <fullName evidence="7">Uncharacterized protein</fullName>
    </submittedName>
</protein>
<dbReference type="PROSITE" id="PS50119">
    <property type="entry name" value="ZF_BBOX"/>
    <property type="match status" value="1"/>
</dbReference>
<evidence type="ECO:0000313" key="7">
    <source>
        <dbReference type="EMBL" id="CAH3148195.1"/>
    </source>
</evidence>
<feature type="non-terminal residue" evidence="7">
    <location>
        <position position="1"/>
    </location>
</feature>
<dbReference type="GO" id="GO:0000932">
    <property type="term" value="C:P-body"/>
    <property type="evidence" value="ECO:0007669"/>
    <property type="project" value="UniProtKB-SubCell"/>
</dbReference>
<gene>
    <name evidence="7" type="ORF">PMEA_00023760</name>
</gene>
<dbReference type="CDD" id="cd05819">
    <property type="entry name" value="NHL"/>
    <property type="match status" value="1"/>
</dbReference>
<evidence type="ECO:0000259" key="6">
    <source>
        <dbReference type="PROSITE" id="PS50119"/>
    </source>
</evidence>
<evidence type="ECO:0000256" key="2">
    <source>
        <dbReference type="PROSITE-ProRule" id="PRU00024"/>
    </source>
</evidence>
<dbReference type="GO" id="GO:0007165">
    <property type="term" value="P:signal transduction"/>
    <property type="evidence" value="ECO:0007669"/>
    <property type="project" value="InterPro"/>
</dbReference>
<dbReference type="InterPro" id="IPR001298">
    <property type="entry name" value="Filamin/ABP280_rpt"/>
</dbReference>
<dbReference type="InterPro" id="IPR017868">
    <property type="entry name" value="Filamin/ABP280_repeat-like"/>
</dbReference>
<keyword evidence="1" id="KW-0677">Repeat</keyword>
<dbReference type="PROSITE" id="PS50194">
    <property type="entry name" value="FILAMIN_REPEAT"/>
    <property type="match status" value="1"/>
</dbReference>
<dbReference type="GO" id="GO:0003723">
    <property type="term" value="F:RNA binding"/>
    <property type="evidence" value="ECO:0007669"/>
    <property type="project" value="UniProtKB-KW"/>
</dbReference>
<dbReference type="InterPro" id="IPR041249">
    <property type="entry name" value="HEPN_DZIP3"/>
</dbReference>
<evidence type="ECO:0000313" key="8">
    <source>
        <dbReference type="Proteomes" id="UP001159428"/>
    </source>
</evidence>
<proteinExistence type="predicted"/>
<dbReference type="GO" id="GO:0061630">
    <property type="term" value="F:ubiquitin protein ligase activity"/>
    <property type="evidence" value="ECO:0007669"/>
    <property type="project" value="TreeGrafter"/>
</dbReference>
<dbReference type="SUPFAM" id="SSF101898">
    <property type="entry name" value="NHL repeat"/>
    <property type="match status" value="1"/>
</dbReference>
<dbReference type="GO" id="GO:0008270">
    <property type="term" value="F:zinc ion binding"/>
    <property type="evidence" value="ECO:0007669"/>
    <property type="project" value="UniProtKB-KW"/>
</dbReference>
<dbReference type="InterPro" id="IPR000488">
    <property type="entry name" value="Death_dom"/>
</dbReference>
<dbReference type="InterPro" id="IPR013783">
    <property type="entry name" value="Ig-like_fold"/>
</dbReference>
<name>A0AAU9XGS5_9CNID</name>
<dbReference type="InterPro" id="IPR011042">
    <property type="entry name" value="6-blade_b-propeller_TolB-like"/>
</dbReference>
<dbReference type="AlphaFoldDB" id="A0AAU9XGS5"/>
<dbReference type="Proteomes" id="UP001159428">
    <property type="component" value="Unassembled WGS sequence"/>
</dbReference>
<feature type="repeat" description="Filamin" evidence="3">
    <location>
        <begin position="520"/>
        <end position="621"/>
    </location>
</feature>
<keyword evidence="4" id="KW-0175">Coiled coil</keyword>
<sequence length="889" mass="100249">SPQISLLIRGHLRRDSIGGRGNKQRREGFTSARRVSREEYSFKVNLRKNGKAEKDCCGFTQREQEAVPFRFTMATAAPTGSSSKETTNYARLCRLLVDVGTQALRDTFDAIHPPANLHTILTANKTILQSLRTRKVINATQWGKLFPAIPTSVSSASFDITLLMVLLRNVCSLHPPATGWDTLPAVTDVSREADIARVKYYRNTVYGHAECASVDDATFNTYWGDIRNTLVRIGGSKYRADIDNLETECMDPEVEEHCKELLSQWKKDEENVKDKLDELIKKLDDLKTSSLPQRKESAIEGNSTVLKELSQESAMCREYGHETEPLDRYCNNCKVPICDRCGETRHTHHTKVNIQQAAEEEKLKMEETVEQVKIQIVDLEMDIKTTTELFTISKEKIATARKDVWTTVEELIRVLKEHERTILTELDVIEKAQQRDYLTQLEHLQASVHELKSSVRNCEEILHKNVSVETVQAQQAEIERSKGVLKALKLDIYRPCHLCYQADEDYIENLTCKAPGKVFVSKTDPLRSILEWNNRRKAEAGYYTLFDIVTIDSGGESCHQKIDEIKVTVRTPSGMDLDLKYNHCCQGRYTYYYRPLCDGKHKVTVSVNSQSPLGSPWSLWVGPYEYSFFIDFELWGIVRFEEPCAVAIDERTGNLALADRKKQRVQLFNYDLKYLTELGQNGPAAIKLTNLTSVAFTRFGNVIVIASGSVICFTISGEFTGCINHKTLNSPFSLTIAFDGSMIVCDIGDKSVKVLSPDGTEMLQSFSALDCDDSPWEAVCFQDMFFVSYPTAGCVKTFNNNGDFLFDIGNVGKGQLSKPRGLAVDIFGNLIVCDEENKMLNVYKLNGTCVGRIMCDFFGCPCSIAVYPSIQPARIIVSDLDRKSFISAQ</sequence>